<keyword evidence="11 13" id="KW-0443">Lipid metabolism</keyword>
<dbReference type="SUPFAM" id="SSF54211">
    <property type="entry name" value="Ribosomal protein S5 domain 2-like"/>
    <property type="match status" value="1"/>
</dbReference>
<keyword evidence="4 13" id="KW-0963">Cytoplasm</keyword>
<evidence type="ECO:0000256" key="7">
    <source>
        <dbReference type="ARBA" id="ARBA00022741"/>
    </source>
</evidence>
<evidence type="ECO:0000256" key="12">
    <source>
        <dbReference type="ARBA" id="ARBA00029438"/>
    </source>
</evidence>
<feature type="domain" description="Galactokinase N-terminal" evidence="16">
    <location>
        <begin position="7"/>
        <end position="43"/>
    </location>
</feature>
<reference evidence="17" key="1">
    <citation type="journal article" date="2022" name="bioRxiv">
        <title>Genomics of Preaxostyla Flagellates Illuminates Evolutionary Transitions and the Path Towards Mitochondrial Loss.</title>
        <authorList>
            <person name="Novak L.V.F."/>
            <person name="Treitli S.C."/>
            <person name="Pyrih J."/>
            <person name="Halakuc P."/>
            <person name="Pipaliya S.V."/>
            <person name="Vacek V."/>
            <person name="Brzon O."/>
            <person name="Soukal P."/>
            <person name="Eme L."/>
            <person name="Dacks J.B."/>
            <person name="Karnkowska A."/>
            <person name="Elias M."/>
            <person name="Hampl V."/>
        </authorList>
    </citation>
    <scope>NUCLEOTIDE SEQUENCE</scope>
    <source>
        <strain evidence="17">RCP-MX</strain>
    </source>
</reference>
<comment type="pathway">
    <text evidence="12 13">Isoprenoid biosynthesis; isopentenyl diphosphate biosynthesis via mevalonate pathway; isopentenyl diphosphate from (R)-mevalonate: step 1/3.</text>
</comment>
<dbReference type="Gene3D" id="3.30.70.890">
    <property type="entry name" value="GHMP kinase, C-terminal domain"/>
    <property type="match status" value="1"/>
</dbReference>
<keyword evidence="5 13" id="KW-0444">Lipid biosynthesis</keyword>
<evidence type="ECO:0000256" key="8">
    <source>
        <dbReference type="ARBA" id="ARBA00022777"/>
    </source>
</evidence>
<keyword evidence="13" id="KW-0756">Sterol biosynthesis</keyword>
<protein>
    <recommendedName>
        <fullName evidence="3 13">Mevalonate kinase</fullName>
        <shortName evidence="13">MK</shortName>
        <ecNumber evidence="3 13">2.7.1.36</ecNumber>
    </recommendedName>
</protein>
<dbReference type="EC" id="2.7.1.36" evidence="3 13"/>
<keyword evidence="18" id="KW-1185">Reference proteome</keyword>
<sequence length="409" mass="43181">MAGLRPTCCSAPGKAILFGEHAVVYGYRCLVGAIDLRTTVTVRECQEHSVTLVAEGLHMSATWDLSCIEDALRQPAFSELLIDPPSAVHPPLVDALRCLAQKANCKAEPSAMSTGSSALVAFLFLFLGIFRDHPQPVVVVVSTRLPIGSGLGSSGSFAVALAAALLTSAQRHAKIPLSECPRCSGLHAAEFCADQLALINQWAYQSERLVHTNPSGVDNTCSTYGGVFVFCKTPQPGQPSCSPLQGASASTGFELCIVDTCVPRETKRMVEQVAASRAAQPGVVNPILASIDTITTMAARLIESQSEARDTLLGSLVELNHLQLSALGLSIDRIEEARAVLKTQGIPAKITGAGGGGCLLGVPALHHEQSKVLEALLNQTHRGDSADPHFRVFFATCGCPGVTQHPLQF</sequence>
<evidence type="ECO:0000259" key="15">
    <source>
        <dbReference type="Pfam" id="PF08544"/>
    </source>
</evidence>
<evidence type="ECO:0000256" key="9">
    <source>
        <dbReference type="ARBA" id="ARBA00022840"/>
    </source>
</evidence>
<evidence type="ECO:0000256" key="1">
    <source>
        <dbReference type="ARBA" id="ARBA00004496"/>
    </source>
</evidence>
<evidence type="ECO:0000256" key="5">
    <source>
        <dbReference type="ARBA" id="ARBA00022516"/>
    </source>
</evidence>
<dbReference type="Pfam" id="PF10509">
    <property type="entry name" value="GalKase_gal_bdg"/>
    <property type="match status" value="1"/>
</dbReference>
<dbReference type="EMBL" id="JAPMOS010000001">
    <property type="protein sequence ID" value="KAJ4462949.1"/>
    <property type="molecule type" value="Genomic_DNA"/>
</dbReference>
<feature type="domain" description="GHMP kinase C-terminal" evidence="15">
    <location>
        <begin position="311"/>
        <end position="376"/>
    </location>
</feature>
<dbReference type="Gene3D" id="3.30.230.10">
    <property type="match status" value="1"/>
</dbReference>
<comment type="catalytic activity">
    <reaction evidence="13">
        <text>(R)-mevalonate + ATP = (R)-5-phosphomevalonate + ADP + H(+)</text>
        <dbReference type="Rhea" id="RHEA:17065"/>
        <dbReference type="ChEBI" id="CHEBI:15378"/>
        <dbReference type="ChEBI" id="CHEBI:30616"/>
        <dbReference type="ChEBI" id="CHEBI:36464"/>
        <dbReference type="ChEBI" id="CHEBI:58146"/>
        <dbReference type="ChEBI" id="CHEBI:456216"/>
        <dbReference type="EC" id="2.7.1.36"/>
    </reaction>
</comment>
<proteinExistence type="inferred from homology"/>
<dbReference type="PANTHER" id="PTHR43290">
    <property type="entry name" value="MEVALONATE KINASE"/>
    <property type="match status" value="1"/>
</dbReference>
<gene>
    <name evidence="17" type="ORF">PAPYR_171</name>
</gene>
<dbReference type="Proteomes" id="UP001141327">
    <property type="component" value="Unassembled WGS sequence"/>
</dbReference>
<organism evidence="17 18">
    <name type="scientific">Paratrimastix pyriformis</name>
    <dbReference type="NCBI Taxonomy" id="342808"/>
    <lineage>
        <taxon>Eukaryota</taxon>
        <taxon>Metamonada</taxon>
        <taxon>Preaxostyla</taxon>
        <taxon>Paratrimastigidae</taxon>
        <taxon>Paratrimastix</taxon>
    </lineage>
</organism>
<dbReference type="SUPFAM" id="SSF55060">
    <property type="entry name" value="GHMP Kinase, C-terminal domain"/>
    <property type="match status" value="1"/>
</dbReference>
<dbReference type="InterPro" id="IPR020568">
    <property type="entry name" value="Ribosomal_Su5_D2-typ_SF"/>
</dbReference>
<dbReference type="Pfam" id="PF08544">
    <property type="entry name" value="GHMP_kinases_C"/>
    <property type="match status" value="1"/>
</dbReference>
<keyword evidence="8 13" id="KW-0418">Kinase</keyword>
<dbReference type="InterPro" id="IPR006205">
    <property type="entry name" value="Mev_gal_kin"/>
</dbReference>
<evidence type="ECO:0000313" key="17">
    <source>
        <dbReference type="EMBL" id="KAJ4462949.1"/>
    </source>
</evidence>
<dbReference type="NCBIfam" id="TIGR00549">
    <property type="entry name" value="mevalon_kin"/>
    <property type="match status" value="1"/>
</dbReference>
<keyword evidence="13" id="KW-1207">Sterol metabolism</keyword>
<name>A0ABQ8UZZ9_9EUKA</name>
<feature type="domain" description="GHMP kinase N-terminal" evidence="14">
    <location>
        <begin position="135"/>
        <end position="226"/>
    </location>
</feature>
<evidence type="ECO:0000259" key="14">
    <source>
        <dbReference type="Pfam" id="PF00288"/>
    </source>
</evidence>
<comment type="caution">
    <text evidence="17">The sequence shown here is derived from an EMBL/GenBank/DDBJ whole genome shotgun (WGS) entry which is preliminary data.</text>
</comment>
<evidence type="ECO:0000256" key="3">
    <source>
        <dbReference type="ARBA" id="ARBA00012103"/>
    </source>
</evidence>
<comment type="similarity">
    <text evidence="2 13">Belongs to the GHMP kinase family. Mevalonate kinase subfamily.</text>
</comment>
<dbReference type="InterPro" id="IPR006203">
    <property type="entry name" value="GHMP_knse_ATP-bd_CS"/>
</dbReference>
<evidence type="ECO:0000256" key="11">
    <source>
        <dbReference type="ARBA" id="ARBA00023098"/>
    </source>
</evidence>
<dbReference type="PROSITE" id="PS00627">
    <property type="entry name" value="GHMP_KINASES_ATP"/>
    <property type="match status" value="1"/>
</dbReference>
<keyword evidence="9 13" id="KW-0067">ATP-binding</keyword>
<dbReference type="InterPro" id="IPR006204">
    <property type="entry name" value="GHMP_kinase_N_dom"/>
</dbReference>
<evidence type="ECO:0000256" key="6">
    <source>
        <dbReference type="ARBA" id="ARBA00022679"/>
    </source>
</evidence>
<dbReference type="Pfam" id="PF00288">
    <property type="entry name" value="GHMP_kinases_N"/>
    <property type="match status" value="1"/>
</dbReference>
<keyword evidence="10" id="KW-0460">Magnesium</keyword>
<dbReference type="InterPro" id="IPR014721">
    <property type="entry name" value="Ribsml_uS5_D2-typ_fold_subgr"/>
</dbReference>
<dbReference type="PANTHER" id="PTHR43290:SF2">
    <property type="entry name" value="MEVALONATE KINASE"/>
    <property type="match status" value="1"/>
</dbReference>
<evidence type="ECO:0000256" key="2">
    <source>
        <dbReference type="ARBA" id="ARBA00006495"/>
    </source>
</evidence>
<dbReference type="InterPro" id="IPR013750">
    <property type="entry name" value="GHMP_kinase_C_dom"/>
</dbReference>
<evidence type="ECO:0000313" key="18">
    <source>
        <dbReference type="Proteomes" id="UP001141327"/>
    </source>
</evidence>
<keyword evidence="13" id="KW-0752">Steroid biosynthesis</keyword>
<keyword evidence="13" id="KW-0753">Steroid metabolism</keyword>
<dbReference type="GO" id="GO:0016301">
    <property type="term" value="F:kinase activity"/>
    <property type="evidence" value="ECO:0007669"/>
    <property type="project" value="UniProtKB-KW"/>
</dbReference>
<dbReference type="InterPro" id="IPR036554">
    <property type="entry name" value="GHMP_kinase_C_sf"/>
</dbReference>
<evidence type="ECO:0000256" key="4">
    <source>
        <dbReference type="ARBA" id="ARBA00022490"/>
    </source>
</evidence>
<keyword evidence="6 13" id="KW-0808">Transferase</keyword>
<comment type="subcellular location">
    <subcellularLocation>
        <location evidence="1 13">Cytoplasm</location>
    </subcellularLocation>
</comment>
<evidence type="ECO:0000256" key="13">
    <source>
        <dbReference type="RuleBase" id="RU363087"/>
    </source>
</evidence>
<dbReference type="PRINTS" id="PR00959">
    <property type="entry name" value="MEVGALKINASE"/>
</dbReference>
<evidence type="ECO:0000259" key="16">
    <source>
        <dbReference type="Pfam" id="PF10509"/>
    </source>
</evidence>
<accession>A0ABQ8UZZ9</accession>
<dbReference type="InterPro" id="IPR019539">
    <property type="entry name" value="GalKase_N"/>
</dbReference>
<evidence type="ECO:0000256" key="10">
    <source>
        <dbReference type="ARBA" id="ARBA00022842"/>
    </source>
</evidence>
<keyword evidence="7 13" id="KW-0547">Nucleotide-binding</keyword>